<proteinExistence type="predicted"/>
<dbReference type="Pfam" id="PF00561">
    <property type="entry name" value="Abhydrolase_1"/>
    <property type="match status" value="1"/>
</dbReference>
<dbReference type="SUPFAM" id="SSF53474">
    <property type="entry name" value="alpha/beta-Hydrolases"/>
    <property type="match status" value="1"/>
</dbReference>
<keyword evidence="2" id="KW-0378">Hydrolase</keyword>
<dbReference type="Gene3D" id="3.40.50.1820">
    <property type="entry name" value="alpha/beta hydrolase"/>
    <property type="match status" value="1"/>
</dbReference>
<organism evidence="2 3">
    <name type="scientific">Brucella haematophila</name>
    <dbReference type="NCBI Taxonomy" id="419474"/>
    <lineage>
        <taxon>Bacteria</taxon>
        <taxon>Pseudomonadati</taxon>
        <taxon>Pseudomonadota</taxon>
        <taxon>Alphaproteobacteria</taxon>
        <taxon>Hyphomicrobiales</taxon>
        <taxon>Brucellaceae</taxon>
        <taxon>Brucella/Ochrobactrum group</taxon>
        <taxon>Brucella</taxon>
    </lineage>
</organism>
<gene>
    <name evidence="2" type="ORF">HED55_23410</name>
</gene>
<protein>
    <submittedName>
        <fullName evidence="2">Alpha/beta hydrolase</fullName>
    </submittedName>
</protein>
<accession>A0ABX1DSA5</accession>
<dbReference type="GO" id="GO:0016787">
    <property type="term" value="F:hydrolase activity"/>
    <property type="evidence" value="ECO:0007669"/>
    <property type="project" value="UniProtKB-KW"/>
</dbReference>
<evidence type="ECO:0000259" key="1">
    <source>
        <dbReference type="Pfam" id="PF00561"/>
    </source>
</evidence>
<dbReference type="InterPro" id="IPR029058">
    <property type="entry name" value="AB_hydrolase_fold"/>
</dbReference>
<dbReference type="PANTHER" id="PTHR43798">
    <property type="entry name" value="MONOACYLGLYCEROL LIPASE"/>
    <property type="match status" value="1"/>
</dbReference>
<reference evidence="2 3" key="1">
    <citation type="submission" date="2020-03" db="EMBL/GenBank/DDBJ databases">
        <title>Whole genome sequencing of clinical and environmental type strains of Ochrobactrum.</title>
        <authorList>
            <person name="Dharne M."/>
        </authorList>
    </citation>
    <scope>NUCLEOTIDE SEQUENCE [LARGE SCALE GENOMIC DNA]</scope>
    <source>
        <strain evidence="2 3">CIP 109452</strain>
    </source>
</reference>
<comment type="caution">
    <text evidence="2">The sequence shown here is derived from an EMBL/GenBank/DDBJ whole genome shotgun (WGS) entry which is preliminary data.</text>
</comment>
<name>A0ABX1DSA5_9HYPH</name>
<dbReference type="Proteomes" id="UP000704467">
    <property type="component" value="Unassembled WGS sequence"/>
</dbReference>
<dbReference type="PANTHER" id="PTHR43798:SF33">
    <property type="entry name" value="HYDROLASE, PUTATIVE (AFU_ORTHOLOGUE AFUA_2G14860)-RELATED"/>
    <property type="match status" value="1"/>
</dbReference>
<dbReference type="InterPro" id="IPR050266">
    <property type="entry name" value="AB_hydrolase_sf"/>
</dbReference>
<dbReference type="InterPro" id="IPR000073">
    <property type="entry name" value="AB_hydrolase_1"/>
</dbReference>
<dbReference type="EMBL" id="JAAVLN010000003">
    <property type="protein sequence ID" value="NKC05050.1"/>
    <property type="molecule type" value="Genomic_DNA"/>
</dbReference>
<evidence type="ECO:0000313" key="2">
    <source>
        <dbReference type="EMBL" id="NKC05050.1"/>
    </source>
</evidence>
<feature type="domain" description="AB hydrolase-1" evidence="1">
    <location>
        <begin position="113"/>
        <end position="390"/>
    </location>
</feature>
<sequence>MQFFGHSHKVAEMMQVKCHIASILIQRPLIFEVLLFVATFFDKQRAVFCRLTKVARNLTMKLPAFASAMGLATTLCNPASAEILRQDFRVTAAPGIEIAVREVRETRVEANKPPVILLHGARVPGIASFDLPVEGGSLAADLARAGHLVFVMDASGYGASSRPGQDGDNKGLPLSSSFEVVRDILAVNDSVTFRTGARQIALLGWATGGHWAGMYASLYPGRVSHLVMLNSLYGATSGHPALGSTGENADPSDRSRFNVDKFGAFRLNTAASLMSAWDRSIPIDDKSIWRDPTVAAAYQEAALASDPTSSSRTPPAFRAPSGAMEDSFYLANGRQLWDAASITARVLIIRSENDFWSRPADATSLAERLVRARDVQSVTIPEATHFVHLDRGDKGRNLFLAEVERFLSTTAPQ</sequence>
<keyword evidence="3" id="KW-1185">Reference proteome</keyword>
<evidence type="ECO:0000313" key="3">
    <source>
        <dbReference type="Proteomes" id="UP000704467"/>
    </source>
</evidence>